<gene>
    <name evidence="1" type="ORF">GCM10022212_17830</name>
</gene>
<dbReference type="EMBL" id="BAAAZE010000008">
    <property type="protein sequence ID" value="GAA4021355.1"/>
    <property type="molecule type" value="Genomic_DNA"/>
</dbReference>
<sequence>MQHSALLLLAILLSACTPSHDWRQVRGTDAPYTVVLPAKPATLTRQIDLDGTPVSMTMTAAEVNAVTYAVGSLELADAAKANLALTAMKTALIKNINGTVLHEKVTVNPTGTTIDVEASGTPKGGQPRLLVARFASKNQRAYQAIVTGPEKAVSRENIDTFMTSFKLE</sequence>
<accession>A0ABP7T663</accession>
<keyword evidence="2" id="KW-1185">Reference proteome</keyword>
<comment type="caution">
    <text evidence="1">The sequence shown here is derived from an EMBL/GenBank/DDBJ whole genome shotgun (WGS) entry which is preliminary data.</text>
</comment>
<evidence type="ECO:0000313" key="2">
    <source>
        <dbReference type="Proteomes" id="UP001501353"/>
    </source>
</evidence>
<name>A0ABP7T663_9BURK</name>
<proteinExistence type="predicted"/>
<reference evidence="2" key="1">
    <citation type="journal article" date="2019" name="Int. J. Syst. Evol. Microbiol.">
        <title>The Global Catalogue of Microorganisms (GCM) 10K type strain sequencing project: providing services to taxonomists for standard genome sequencing and annotation.</title>
        <authorList>
            <consortium name="The Broad Institute Genomics Platform"/>
            <consortium name="The Broad Institute Genome Sequencing Center for Infectious Disease"/>
            <person name="Wu L."/>
            <person name="Ma J."/>
        </authorList>
    </citation>
    <scope>NUCLEOTIDE SEQUENCE [LARGE SCALE GENOMIC DNA]</scope>
    <source>
        <strain evidence="2">JCM 16673</strain>
    </source>
</reference>
<evidence type="ECO:0008006" key="3">
    <source>
        <dbReference type="Google" id="ProtNLM"/>
    </source>
</evidence>
<evidence type="ECO:0000313" key="1">
    <source>
        <dbReference type="EMBL" id="GAA4021355.1"/>
    </source>
</evidence>
<protein>
    <recommendedName>
        <fullName evidence="3">Transmembrane protein</fullName>
    </recommendedName>
</protein>
<organism evidence="1 2">
    <name type="scientific">Actimicrobium antarcticum</name>
    <dbReference type="NCBI Taxonomy" id="1051899"/>
    <lineage>
        <taxon>Bacteria</taxon>
        <taxon>Pseudomonadati</taxon>
        <taxon>Pseudomonadota</taxon>
        <taxon>Betaproteobacteria</taxon>
        <taxon>Burkholderiales</taxon>
        <taxon>Oxalobacteraceae</taxon>
        <taxon>Actimicrobium</taxon>
    </lineage>
</organism>
<dbReference type="RefSeq" id="WP_344762945.1">
    <property type="nucleotide sequence ID" value="NZ_BAAAZE010000008.1"/>
</dbReference>
<dbReference type="Proteomes" id="UP001501353">
    <property type="component" value="Unassembled WGS sequence"/>
</dbReference>